<dbReference type="RefSeq" id="WP_143155292.1">
    <property type="nucleotide sequence ID" value="NZ_FQXQ01000004.1"/>
</dbReference>
<dbReference type="STRING" id="1195760.SAMN05444281_2233"/>
<keyword evidence="1" id="KW-0175">Coiled coil</keyword>
<reference evidence="4" key="1">
    <citation type="submission" date="2016-11" db="EMBL/GenBank/DDBJ databases">
        <authorList>
            <person name="Varghese N."/>
            <person name="Submissions S."/>
        </authorList>
    </citation>
    <scope>NUCLEOTIDE SEQUENCE [LARGE SCALE GENOMIC DNA]</scope>
    <source>
        <strain evidence="4">DSM 100572</strain>
    </source>
</reference>
<protein>
    <recommendedName>
        <fullName evidence="5">Sensor of ECF-type sigma factor</fullName>
    </recommendedName>
</protein>
<evidence type="ECO:0008006" key="5">
    <source>
        <dbReference type="Google" id="ProtNLM"/>
    </source>
</evidence>
<keyword evidence="4" id="KW-1185">Reference proteome</keyword>
<feature type="signal peptide" evidence="2">
    <location>
        <begin position="1"/>
        <end position="22"/>
    </location>
</feature>
<accession>A0A1M5W5E0</accession>
<dbReference type="OrthoDB" id="675330at2"/>
<evidence type="ECO:0000313" key="4">
    <source>
        <dbReference type="Proteomes" id="UP000184109"/>
    </source>
</evidence>
<feature type="chain" id="PRO_5012702974" description="Sensor of ECF-type sigma factor" evidence="2">
    <location>
        <begin position="23"/>
        <end position="144"/>
    </location>
</feature>
<feature type="coiled-coil region" evidence="1">
    <location>
        <begin position="81"/>
        <end position="115"/>
    </location>
</feature>
<organism evidence="3 4">
    <name type="scientific">Wenyingzhuangia marina</name>
    <dbReference type="NCBI Taxonomy" id="1195760"/>
    <lineage>
        <taxon>Bacteria</taxon>
        <taxon>Pseudomonadati</taxon>
        <taxon>Bacteroidota</taxon>
        <taxon>Flavobacteriia</taxon>
        <taxon>Flavobacteriales</taxon>
        <taxon>Flavobacteriaceae</taxon>
        <taxon>Wenyingzhuangia</taxon>
    </lineage>
</organism>
<dbReference type="Gene3D" id="1.20.120.1490">
    <property type="match status" value="1"/>
</dbReference>
<proteinExistence type="predicted"/>
<name>A0A1M5W5E0_9FLAO</name>
<evidence type="ECO:0000313" key="3">
    <source>
        <dbReference type="EMBL" id="SHH82680.1"/>
    </source>
</evidence>
<evidence type="ECO:0000256" key="1">
    <source>
        <dbReference type="SAM" id="Coils"/>
    </source>
</evidence>
<dbReference type="EMBL" id="FQXQ01000004">
    <property type="protein sequence ID" value="SHH82680.1"/>
    <property type="molecule type" value="Genomic_DNA"/>
</dbReference>
<keyword evidence="2" id="KW-0732">Signal</keyword>
<gene>
    <name evidence="3" type="ORF">SAMN05444281_2233</name>
</gene>
<dbReference type="Proteomes" id="UP000184109">
    <property type="component" value="Unassembled WGS sequence"/>
</dbReference>
<dbReference type="AlphaFoldDB" id="A0A1M5W5E0"/>
<evidence type="ECO:0000256" key="2">
    <source>
        <dbReference type="SAM" id="SignalP"/>
    </source>
</evidence>
<sequence length="144" mass="17186">MKKQFTLLLFFLFMSISFFGQGNDENSREKIRSAKVCFISNEISLTPKQAEKFWPIYNGFRDSMYKLYGEKHSIERGVDFKKVTEKQAETLVKKIQDKEEQINQAKINYVKELSKVLDYKQILKLNYAEHKFKKTLLERIKKEN</sequence>